<feature type="compositionally biased region" description="Low complexity" evidence="1">
    <location>
        <begin position="64"/>
        <end position="83"/>
    </location>
</feature>
<organism evidence="2 3">
    <name type="scientific">Dibothriocephalus latus</name>
    <name type="common">Fish tapeworm</name>
    <name type="synonym">Diphyllobothrium latum</name>
    <dbReference type="NCBI Taxonomy" id="60516"/>
    <lineage>
        <taxon>Eukaryota</taxon>
        <taxon>Metazoa</taxon>
        <taxon>Spiralia</taxon>
        <taxon>Lophotrochozoa</taxon>
        <taxon>Platyhelminthes</taxon>
        <taxon>Cestoda</taxon>
        <taxon>Eucestoda</taxon>
        <taxon>Diphyllobothriidea</taxon>
        <taxon>Diphyllobothriidae</taxon>
        <taxon>Dibothriocephalus</taxon>
    </lineage>
</organism>
<proteinExistence type="predicted"/>
<reference evidence="2 3" key="1">
    <citation type="submission" date="2018-11" db="EMBL/GenBank/DDBJ databases">
        <authorList>
            <consortium name="Pathogen Informatics"/>
        </authorList>
    </citation>
    <scope>NUCLEOTIDE SEQUENCE [LARGE SCALE GENOMIC DNA]</scope>
</reference>
<feature type="region of interest" description="Disordered" evidence="1">
    <location>
        <begin position="63"/>
        <end position="83"/>
    </location>
</feature>
<dbReference type="SUPFAM" id="SSF50978">
    <property type="entry name" value="WD40 repeat-like"/>
    <property type="match status" value="1"/>
</dbReference>
<keyword evidence="3" id="KW-1185">Reference proteome</keyword>
<protein>
    <submittedName>
        <fullName evidence="2">Uncharacterized protein</fullName>
    </submittedName>
</protein>
<sequence>MRSKTGNFIKRVDENWSKGLYRPIRIQCHSDTTKGVYCLQYDSEKIVSGLRDDTIKIWRRVGSRSRSGASLAGRPRSGVGASA</sequence>
<gene>
    <name evidence="2" type="ORF">DILT_LOCUS913</name>
</gene>
<dbReference type="OrthoDB" id="19711at2759"/>
<feature type="non-terminal residue" evidence="2">
    <location>
        <position position="83"/>
    </location>
</feature>
<evidence type="ECO:0000256" key="1">
    <source>
        <dbReference type="SAM" id="MobiDB-lite"/>
    </source>
</evidence>
<evidence type="ECO:0000313" key="2">
    <source>
        <dbReference type="EMBL" id="VDK37960.1"/>
    </source>
</evidence>
<name>A0A3P6Q0X1_DIBLA</name>
<dbReference type="EMBL" id="UYRU01004814">
    <property type="protein sequence ID" value="VDK37960.1"/>
    <property type="molecule type" value="Genomic_DNA"/>
</dbReference>
<dbReference type="Proteomes" id="UP000281553">
    <property type="component" value="Unassembled WGS sequence"/>
</dbReference>
<accession>A0A3P6Q0X1</accession>
<evidence type="ECO:0000313" key="3">
    <source>
        <dbReference type="Proteomes" id="UP000281553"/>
    </source>
</evidence>
<dbReference type="AlphaFoldDB" id="A0A3P6Q0X1"/>
<dbReference type="InterPro" id="IPR036322">
    <property type="entry name" value="WD40_repeat_dom_sf"/>
</dbReference>
<dbReference type="InterPro" id="IPR015943">
    <property type="entry name" value="WD40/YVTN_repeat-like_dom_sf"/>
</dbReference>
<dbReference type="Gene3D" id="2.130.10.10">
    <property type="entry name" value="YVTN repeat-like/Quinoprotein amine dehydrogenase"/>
    <property type="match status" value="1"/>
</dbReference>